<feature type="region of interest" description="Disordered" evidence="1">
    <location>
        <begin position="321"/>
        <end position="346"/>
    </location>
</feature>
<dbReference type="InterPro" id="IPR000626">
    <property type="entry name" value="Ubiquitin-like_dom"/>
</dbReference>
<name>A0A6A6S954_9PLEO</name>
<proteinExistence type="predicted"/>
<protein>
    <recommendedName>
        <fullName evidence="2">Ubiquitin-like domain-containing protein</fullName>
    </recommendedName>
</protein>
<dbReference type="AlphaFoldDB" id="A0A6A6S954"/>
<evidence type="ECO:0000313" key="4">
    <source>
        <dbReference type="Proteomes" id="UP000799753"/>
    </source>
</evidence>
<dbReference type="PANTHER" id="PTHR10562">
    <property type="entry name" value="SMALL UBIQUITIN-RELATED MODIFIER"/>
    <property type="match status" value="1"/>
</dbReference>
<gene>
    <name evidence="3" type="ORF">P280DRAFT_466934</name>
</gene>
<dbReference type="PROSITE" id="PS50053">
    <property type="entry name" value="UBIQUITIN_2"/>
    <property type="match status" value="1"/>
</dbReference>
<evidence type="ECO:0000313" key="3">
    <source>
        <dbReference type="EMBL" id="KAF2644279.1"/>
    </source>
</evidence>
<dbReference type="InterPro" id="IPR022617">
    <property type="entry name" value="Rad60/SUMO-like_dom"/>
</dbReference>
<feature type="compositionally biased region" description="Low complexity" evidence="1">
    <location>
        <begin position="89"/>
        <end position="105"/>
    </location>
</feature>
<feature type="region of interest" description="Disordered" evidence="1">
    <location>
        <begin position="1"/>
        <end position="115"/>
    </location>
</feature>
<reference evidence="3" key="1">
    <citation type="journal article" date="2020" name="Stud. Mycol.">
        <title>101 Dothideomycetes genomes: a test case for predicting lifestyles and emergence of pathogens.</title>
        <authorList>
            <person name="Haridas S."/>
            <person name="Albert R."/>
            <person name="Binder M."/>
            <person name="Bloem J."/>
            <person name="Labutti K."/>
            <person name="Salamov A."/>
            <person name="Andreopoulos B."/>
            <person name="Baker S."/>
            <person name="Barry K."/>
            <person name="Bills G."/>
            <person name="Bluhm B."/>
            <person name="Cannon C."/>
            <person name="Castanera R."/>
            <person name="Culley D."/>
            <person name="Daum C."/>
            <person name="Ezra D."/>
            <person name="Gonzalez J."/>
            <person name="Henrissat B."/>
            <person name="Kuo A."/>
            <person name="Liang C."/>
            <person name="Lipzen A."/>
            <person name="Lutzoni F."/>
            <person name="Magnuson J."/>
            <person name="Mondo S."/>
            <person name="Nolan M."/>
            <person name="Ohm R."/>
            <person name="Pangilinan J."/>
            <person name="Park H.-J."/>
            <person name="Ramirez L."/>
            <person name="Alfaro M."/>
            <person name="Sun H."/>
            <person name="Tritt A."/>
            <person name="Yoshinaga Y."/>
            <person name="Zwiers L.-H."/>
            <person name="Turgeon B."/>
            <person name="Goodwin S."/>
            <person name="Spatafora J."/>
            <person name="Crous P."/>
            <person name="Grigoriev I."/>
        </authorList>
    </citation>
    <scope>NUCLEOTIDE SEQUENCE</scope>
    <source>
        <strain evidence="3">CBS 473.64</strain>
    </source>
</reference>
<feature type="compositionally biased region" description="Basic and acidic residues" evidence="1">
    <location>
        <begin position="43"/>
        <end position="72"/>
    </location>
</feature>
<dbReference type="SUPFAM" id="SSF54236">
    <property type="entry name" value="Ubiquitin-like"/>
    <property type="match status" value="1"/>
</dbReference>
<dbReference type="OrthoDB" id="3365399at2759"/>
<feature type="domain" description="Ubiquitin-like" evidence="2">
    <location>
        <begin position="354"/>
        <end position="426"/>
    </location>
</feature>
<feature type="compositionally biased region" description="Acidic residues" evidence="1">
    <location>
        <begin position="143"/>
        <end position="153"/>
    </location>
</feature>
<accession>A0A6A6S954</accession>
<dbReference type="InterPro" id="IPR029071">
    <property type="entry name" value="Ubiquitin-like_domsf"/>
</dbReference>
<dbReference type="Pfam" id="PF11976">
    <property type="entry name" value="Rad60-SLD"/>
    <property type="match status" value="1"/>
</dbReference>
<sequence length="426" mass="47817">MADATPGATARPKKKFGGFKKAAWQTAAPKAEGQPQDMFSHSNDFRDLVAEEVKRKADDRKRAESKRAEEQSRKKRKASAEMDEDCKPGSGRSRSSIGRSNTSLSPAHAPVDTLTRSADSLADRYDTLTRSDSCAKTNVIDLGDSDDDDDEDASVASLSPPRQSIPARPTRRALSLEVEEGEDPRLVELRAKARAKAAAHASALRKEEQKGPVVQLMMHSEIPGTNPLIVKVRLDTTLERPKEAWCGRQQVTPKLDPQNVFITFNLRRIYNTTKVARLGLRDLGNGCVKMEGDESIYDEENLARPRVQLWTEEVFRQYQRQQAEEAAEAKKAAEPPPIYAEPEPEREPEPVAKIRLFLKAKNKEVLKVIVRPDTTVSQLTQSYKTSRHISADQPITLMFDDERLKPMDVVSDYDIEDEDSIDVYFK</sequence>
<keyword evidence="4" id="KW-1185">Reference proteome</keyword>
<dbReference type="SMART" id="SM00213">
    <property type="entry name" value="UBQ"/>
    <property type="match status" value="1"/>
</dbReference>
<feature type="region of interest" description="Disordered" evidence="1">
    <location>
        <begin position="138"/>
        <end position="174"/>
    </location>
</feature>
<evidence type="ECO:0000259" key="2">
    <source>
        <dbReference type="PROSITE" id="PS50053"/>
    </source>
</evidence>
<dbReference type="Gene3D" id="3.10.20.90">
    <property type="entry name" value="Phosphatidylinositol 3-kinase Catalytic Subunit, Chain A, domain 1"/>
    <property type="match status" value="1"/>
</dbReference>
<evidence type="ECO:0000256" key="1">
    <source>
        <dbReference type="SAM" id="MobiDB-lite"/>
    </source>
</evidence>
<organism evidence="3 4">
    <name type="scientific">Massarina eburnea CBS 473.64</name>
    <dbReference type="NCBI Taxonomy" id="1395130"/>
    <lineage>
        <taxon>Eukaryota</taxon>
        <taxon>Fungi</taxon>
        <taxon>Dikarya</taxon>
        <taxon>Ascomycota</taxon>
        <taxon>Pezizomycotina</taxon>
        <taxon>Dothideomycetes</taxon>
        <taxon>Pleosporomycetidae</taxon>
        <taxon>Pleosporales</taxon>
        <taxon>Massarineae</taxon>
        <taxon>Massarinaceae</taxon>
        <taxon>Massarina</taxon>
    </lineage>
</organism>
<dbReference type="EMBL" id="MU006779">
    <property type="protein sequence ID" value="KAF2644279.1"/>
    <property type="molecule type" value="Genomic_DNA"/>
</dbReference>
<dbReference type="Proteomes" id="UP000799753">
    <property type="component" value="Unassembled WGS sequence"/>
</dbReference>
<dbReference type="CDD" id="cd17080">
    <property type="entry name" value="Ubl_SLD2_Esc2_like"/>
    <property type="match status" value="1"/>
</dbReference>